<dbReference type="AlphaFoldDB" id="A0A1B2EXS4"/>
<evidence type="ECO:0008006" key="3">
    <source>
        <dbReference type="Google" id="ProtNLM"/>
    </source>
</evidence>
<name>A0A1B2EXS4_9HYPH</name>
<dbReference type="EMBL" id="CP016619">
    <property type="protein sequence ID" value="ANY84748.1"/>
    <property type="molecule type" value="Genomic_DNA"/>
</dbReference>
<geneLocation type="plasmid" evidence="2">
    <name>unnamed2</name>
</geneLocation>
<dbReference type="RefSeq" id="WP_099515615.1">
    <property type="nucleotide sequence ID" value="NZ_CP016619.1"/>
</dbReference>
<proteinExistence type="predicted"/>
<dbReference type="KEGG" id="moc:BB934_42140"/>
<reference evidence="2" key="1">
    <citation type="submission" date="2016-07" db="EMBL/GenBank/DDBJ databases">
        <title>Microvirga ossetica sp. nov. a new species of rhizobia isolated from root nodules of the legume species Vicia alpestris Steven originated from North Ossetia region in the Caucasus.</title>
        <authorList>
            <person name="Safronova V.I."/>
            <person name="Kuznetsova I.G."/>
            <person name="Sazanova A.L."/>
            <person name="Belimov A."/>
            <person name="Andronov E."/>
            <person name="Osledkin Y.S."/>
            <person name="Onishchuk O.P."/>
            <person name="Kurchak O.N."/>
            <person name="Shaposhnikov A.I."/>
            <person name="Willems A."/>
            <person name="Tikhonovich I.A."/>
        </authorList>
    </citation>
    <scope>NUCLEOTIDE SEQUENCE [LARGE SCALE GENOMIC DNA]</scope>
    <source>
        <strain evidence="2">V5/3M</strain>
        <plasmid evidence="2">unnamed2</plasmid>
    </source>
</reference>
<keyword evidence="1" id="KW-0732">Signal</keyword>
<accession>A0A1B2EXS4</accession>
<protein>
    <recommendedName>
        <fullName evidence="3">Dihydrodipicolinate reductase</fullName>
    </recommendedName>
</protein>
<dbReference type="OrthoDB" id="8162284at2"/>
<gene>
    <name evidence="2" type="ORF">BB934_42140</name>
</gene>
<organism evidence="2">
    <name type="scientific">Microvirga ossetica</name>
    <dbReference type="NCBI Taxonomy" id="1882682"/>
    <lineage>
        <taxon>Bacteria</taxon>
        <taxon>Pseudomonadati</taxon>
        <taxon>Pseudomonadota</taxon>
        <taxon>Alphaproteobacteria</taxon>
        <taxon>Hyphomicrobiales</taxon>
        <taxon>Methylobacteriaceae</taxon>
        <taxon>Microvirga</taxon>
    </lineage>
</organism>
<feature type="signal peptide" evidence="1">
    <location>
        <begin position="1"/>
        <end position="24"/>
    </location>
</feature>
<sequence>MRNAPFVGLMTMAAVAVVASTALAQVEPAGAPIRADEIARALKGKVCTSRVGATFAFRKDGHYSYDGLWTDHGHYSIHDGAVTILLDSGLEKAFAISKRDGILFMEETAVSCAR</sequence>
<keyword evidence="2" id="KW-0614">Plasmid</keyword>
<evidence type="ECO:0000313" key="2">
    <source>
        <dbReference type="EMBL" id="ANY84748.1"/>
    </source>
</evidence>
<evidence type="ECO:0000256" key="1">
    <source>
        <dbReference type="SAM" id="SignalP"/>
    </source>
</evidence>
<feature type="chain" id="PRO_5008536290" description="Dihydrodipicolinate reductase" evidence="1">
    <location>
        <begin position="25"/>
        <end position="114"/>
    </location>
</feature>